<organism evidence="2 3">
    <name type="scientific">Clostridium simiarum</name>
    <dbReference type="NCBI Taxonomy" id="2841506"/>
    <lineage>
        <taxon>Bacteria</taxon>
        <taxon>Bacillati</taxon>
        <taxon>Bacillota</taxon>
        <taxon>Clostridia</taxon>
        <taxon>Eubacteriales</taxon>
        <taxon>Clostridiaceae</taxon>
        <taxon>Clostridium</taxon>
    </lineage>
</organism>
<evidence type="ECO:0000313" key="3">
    <source>
        <dbReference type="Proteomes" id="UP000736583"/>
    </source>
</evidence>
<comment type="caution">
    <text evidence="2">The sequence shown here is derived from an EMBL/GenBank/DDBJ whole genome shotgun (WGS) entry which is preliminary data.</text>
</comment>
<gene>
    <name evidence="2" type="ORF">KQI89_13520</name>
</gene>
<name>A0ABS6F2M0_9CLOT</name>
<dbReference type="Proteomes" id="UP000736583">
    <property type="component" value="Unassembled WGS sequence"/>
</dbReference>
<keyword evidence="3" id="KW-1185">Reference proteome</keyword>
<evidence type="ECO:0000313" key="2">
    <source>
        <dbReference type="EMBL" id="MBU5592767.1"/>
    </source>
</evidence>
<dbReference type="EMBL" id="JAHLQL010000005">
    <property type="protein sequence ID" value="MBU5592767.1"/>
    <property type="molecule type" value="Genomic_DNA"/>
</dbReference>
<sequence length="90" mass="10391">MNTYIFHKSNSKLLHFLIALNFIIPILSIEGFLPWVMCIFSIYKSINALNKYSKPTIKIVNYLVLNLIIVVLYNYIASIATSYVLNLFLS</sequence>
<keyword evidence="1" id="KW-0812">Transmembrane</keyword>
<keyword evidence="1" id="KW-0472">Membrane</keyword>
<protein>
    <submittedName>
        <fullName evidence="2">Uncharacterized protein</fullName>
    </submittedName>
</protein>
<feature type="transmembrane region" description="Helical" evidence="1">
    <location>
        <begin position="63"/>
        <end position="85"/>
    </location>
</feature>
<evidence type="ECO:0000256" key="1">
    <source>
        <dbReference type="SAM" id="Phobius"/>
    </source>
</evidence>
<dbReference type="RefSeq" id="WP_216457499.1">
    <property type="nucleotide sequence ID" value="NZ_JAHLQL010000005.1"/>
</dbReference>
<accession>A0ABS6F2M0</accession>
<keyword evidence="1" id="KW-1133">Transmembrane helix</keyword>
<proteinExistence type="predicted"/>
<feature type="transmembrane region" description="Helical" evidence="1">
    <location>
        <begin position="16"/>
        <end position="43"/>
    </location>
</feature>
<reference evidence="2 3" key="1">
    <citation type="submission" date="2021-06" db="EMBL/GenBank/DDBJ databases">
        <authorList>
            <person name="Sun Q."/>
            <person name="Li D."/>
        </authorList>
    </citation>
    <scope>NUCLEOTIDE SEQUENCE [LARGE SCALE GENOMIC DNA]</scope>
    <source>
        <strain evidence="2 3">MSJ-4</strain>
    </source>
</reference>